<feature type="compositionally biased region" description="Basic and acidic residues" evidence="4">
    <location>
        <begin position="1610"/>
        <end position="1627"/>
    </location>
</feature>
<dbReference type="Pfam" id="PF13927">
    <property type="entry name" value="Ig_3"/>
    <property type="match status" value="5"/>
</dbReference>
<feature type="compositionally biased region" description="Polar residues" evidence="4">
    <location>
        <begin position="1651"/>
        <end position="1668"/>
    </location>
</feature>
<dbReference type="InterPro" id="IPR003599">
    <property type="entry name" value="Ig_sub"/>
</dbReference>
<gene>
    <name evidence="8" type="ORF">PMEA_00021389</name>
</gene>
<sequence>MGYNSFISAVVIATIFNAILPAYASLIFTIEPSDHVVAVGQPLLLNCQAKYSRSGNVAISWKNNNQWLLDPKNAPWTQLANQSLYYSSFPANSTGTFVCGASVQGTSIVNYSRKATVQAAYIKPQYLTNPHNLRKRLGEDATFDCVIAESLPYSTIHWQKDGKTFTGGEVTGPFQIPSIKATSSALSVRNVTFSSAGWYGCVAVNPLLPSLPQYSKKAYLTVLPAQDKPHFGIRPTNMIVPEHLPSILQCQILGVPPPVISWTMNGQPVNNVSDRYMLGNGSLYFAPPVKNSYAGQYVCNGTNTAGSVSSFPVFFRVAYFEFNFRENPTNQTAVVGDAVSMSCVPPFSFPVQVTINWFHNYQLITPGGRITIDNSGTITFTSIANSDEGSYFCDATNSVLRATRTSSVAFVAVYVPPSFQVRPSNTNVTQGSPLMLHCQAKGDPMPSLTWQKDGQAVQNNHVTLLSNGSLFISSAVKQDAGTFRCIANNVAGSVSVTAVVAIYVPPSLVSPPENATKTVGDIVKFTCAFSGIPNPSIQWFYKSEGSMVQINQTDHYDILTRSLEIKQITKKDEGRYICRAENVAGSLEASAYLTVRVPARLDMNPMNITVNESSPASFRCNASGDPKPVVTWFKGGTQLTPGARIAIGEDSLTIVSTVAGDSGQYSCNVSNGLNSHVGTTHLLVQVPPNITLFYVPRLVKLGASAVLNCSVRGTPKPSITWYKNGELLSSSSSLFVIGSIREADIGVYTCTASNAAGRVSKHGNLTVQVAPSPPFPISAIPVSSSAIQLSWQPVFDGHSPITSYKLEMRRESESYVVIQEVISAMSYTVRNLRPFTLYTFRISARNAAGLGNGANITNKTLQDAPSPPTNVSAVALNATTMTITWDLPTTPNGQITRYEIHYNVVEKSNLTSIMLLANQLPVLQAMIVGLKPFTRYQFKVRAATEERNVMWGNFSAITKATTDEAAPAASPQDIQLTALSAEAILVTWKSIPSELSNGIIREHIVIAKAAGPYNFHNDGLKYSTNSSLNFTIQGLHPWTFYNVTVQAYTVDSGPKSPVKQVRTLEAAPGPPSNVTLDTVSQHSIMVYIAQPLPPARNGVIRGYTVLYRLASLTEADYLSVNTTSSPVTLTNLSVFTEYSIQAAAFTSAGLGTTSEVKTVVTQEGVPGAVGNVTVVSVSHNTITITWHPPVRPNGEIIEYRITYRSLDNNATRILTTDGSLTTADIKNLSANTTYYIYVTARAGQGTGEQGMIVHVTTGVPPPVTLLPTEPQVTPTKGTETTVVAPPVTERRTGELYQEQMIVIIVCVSLIVAFLIIAAVYFLVFRRWRENRDGGGYKRSRKLHGFNGDYEMNRHGFHGNAVLDVTEEPSGADADGSSDSFDSDWVSSSIALPSPPPNPDYAEPDLSSLQRSSSRKSDRAQLVGARPHKDSMISQDGYSTVEALGGGVSSFGPPPPLPFRSPSFNERGSDSPGSRKSFTNEGYNPASEREGLDLGEGSRNSFPIRDISGMENRGYDSDEELDRSLGLASASGEKSTLDKAPLNPDELYAKPDLTKKKKNRNKRAPSRSDSESSQSTVQASSRLTDSFTKPGKVKKTFRKVGSSPQENQSGRQDDEPTHDPVVVYDERTNFYGDDASKESNPSVDRNDAKSVAESNVSSATIVSDLNSSEVAEPVKNDDLINLSLELPPPANATEGLSIQDSGSAPPSPYTLRSRKISLGSQDSSYDEPYNNLEEIDAGITPPPDFIPAKPPSFGFNPEEESGGLAAAPTISRSSYPNEPYGVEDKSEEEAVVMEVKELKNMEDAREAEDTINDFDDILNGLLANEPTDEPETTQETFTRSDGYDSTVLMF</sequence>
<dbReference type="GO" id="GO:0098609">
    <property type="term" value="P:cell-cell adhesion"/>
    <property type="evidence" value="ECO:0007669"/>
    <property type="project" value="TreeGrafter"/>
</dbReference>
<feature type="domain" description="Fibronectin type-III" evidence="7">
    <location>
        <begin position="867"/>
        <end position="965"/>
    </location>
</feature>
<protein>
    <submittedName>
        <fullName evidence="8">Uncharacterized protein</fullName>
    </submittedName>
</protein>
<keyword evidence="9" id="KW-1185">Reference proteome</keyword>
<keyword evidence="3" id="KW-0393">Immunoglobulin domain</keyword>
<dbReference type="InterPro" id="IPR036179">
    <property type="entry name" value="Ig-like_dom_sf"/>
</dbReference>
<dbReference type="FunFam" id="2.60.40.10:FF:000186">
    <property type="entry name" value="Hemicentin 1"/>
    <property type="match status" value="1"/>
</dbReference>
<evidence type="ECO:0000256" key="4">
    <source>
        <dbReference type="SAM" id="MobiDB-lite"/>
    </source>
</evidence>
<dbReference type="SUPFAM" id="SSF48726">
    <property type="entry name" value="Immunoglobulin"/>
    <property type="match status" value="8"/>
</dbReference>
<dbReference type="InterPro" id="IPR013783">
    <property type="entry name" value="Ig-like_fold"/>
</dbReference>
<feature type="region of interest" description="Disordered" evidence="4">
    <location>
        <begin position="1366"/>
        <end position="1786"/>
    </location>
</feature>
<feature type="compositionally biased region" description="Low complexity" evidence="4">
    <location>
        <begin position="1370"/>
        <end position="1388"/>
    </location>
</feature>
<feature type="domain" description="Ig-like" evidence="6">
    <location>
        <begin position="229"/>
        <end position="309"/>
    </location>
</feature>
<reference evidence="8 9" key="1">
    <citation type="submission" date="2022-05" db="EMBL/GenBank/DDBJ databases">
        <authorList>
            <consortium name="Genoscope - CEA"/>
            <person name="William W."/>
        </authorList>
    </citation>
    <scope>NUCLEOTIDE SEQUENCE [LARGE SCALE GENOMIC DNA]</scope>
</reference>
<feature type="domain" description="Ig-like" evidence="6">
    <location>
        <begin position="598"/>
        <end position="685"/>
    </location>
</feature>
<dbReference type="PROSITE" id="PS50835">
    <property type="entry name" value="IG_LIKE"/>
    <property type="match status" value="8"/>
</dbReference>
<dbReference type="SUPFAM" id="SSF49265">
    <property type="entry name" value="Fibronectin type III"/>
    <property type="match status" value="3"/>
</dbReference>
<feature type="domain" description="Ig-like" evidence="6">
    <location>
        <begin position="124"/>
        <end position="221"/>
    </location>
</feature>
<dbReference type="CDD" id="cd00096">
    <property type="entry name" value="Ig"/>
    <property type="match status" value="2"/>
</dbReference>
<organism evidence="8 9">
    <name type="scientific">Pocillopora meandrina</name>
    <dbReference type="NCBI Taxonomy" id="46732"/>
    <lineage>
        <taxon>Eukaryota</taxon>
        <taxon>Metazoa</taxon>
        <taxon>Cnidaria</taxon>
        <taxon>Anthozoa</taxon>
        <taxon>Hexacorallia</taxon>
        <taxon>Scleractinia</taxon>
        <taxon>Astrocoeniina</taxon>
        <taxon>Pocilloporidae</taxon>
        <taxon>Pocillopora</taxon>
    </lineage>
</organism>
<evidence type="ECO:0000256" key="3">
    <source>
        <dbReference type="ARBA" id="ARBA00023319"/>
    </source>
</evidence>
<dbReference type="SMART" id="SM00060">
    <property type="entry name" value="FN3"/>
    <property type="match status" value="5"/>
</dbReference>
<dbReference type="InterPro" id="IPR003961">
    <property type="entry name" value="FN3_dom"/>
</dbReference>
<evidence type="ECO:0000256" key="1">
    <source>
        <dbReference type="ARBA" id="ARBA00022737"/>
    </source>
</evidence>
<dbReference type="InterPro" id="IPR007110">
    <property type="entry name" value="Ig-like_dom"/>
</dbReference>
<dbReference type="PANTHER" id="PTHR44170:SF6">
    <property type="entry name" value="CONTACTIN"/>
    <property type="match status" value="1"/>
</dbReference>
<dbReference type="Pfam" id="PF07679">
    <property type="entry name" value="I-set"/>
    <property type="match status" value="2"/>
</dbReference>
<feature type="domain" description="Ig-like" evidence="6">
    <location>
        <begin position="417"/>
        <end position="501"/>
    </location>
</feature>
<dbReference type="SMART" id="SM00409">
    <property type="entry name" value="IG"/>
    <property type="match status" value="9"/>
</dbReference>
<feature type="domain" description="Ig-like" evidence="6">
    <location>
        <begin position="21"/>
        <end position="116"/>
    </location>
</feature>
<dbReference type="SMART" id="SM00408">
    <property type="entry name" value="IGc2"/>
    <property type="match status" value="7"/>
</dbReference>
<feature type="compositionally biased region" description="Pro residues" evidence="4">
    <location>
        <begin position="1739"/>
        <end position="1749"/>
    </location>
</feature>
<keyword evidence="5" id="KW-1133">Transmembrane helix</keyword>
<dbReference type="InterPro" id="IPR013098">
    <property type="entry name" value="Ig_I-set"/>
</dbReference>
<comment type="caution">
    <text evidence="8">The sequence shown here is derived from an EMBL/GenBank/DDBJ whole genome shotgun (WGS) entry which is preliminary data.</text>
</comment>
<feature type="compositionally biased region" description="Low complexity" evidence="4">
    <location>
        <begin position="1570"/>
        <end position="1580"/>
    </location>
</feature>
<evidence type="ECO:0000256" key="5">
    <source>
        <dbReference type="SAM" id="Phobius"/>
    </source>
</evidence>
<proteinExistence type="predicted"/>
<dbReference type="EMBL" id="CALNXJ010000004">
    <property type="protein sequence ID" value="CAH3037315.1"/>
    <property type="molecule type" value="Genomic_DNA"/>
</dbReference>
<evidence type="ECO:0000259" key="6">
    <source>
        <dbReference type="PROSITE" id="PS50835"/>
    </source>
</evidence>
<feature type="domain" description="Ig-like" evidence="6">
    <location>
        <begin position="688"/>
        <end position="766"/>
    </location>
</feature>
<feature type="transmembrane region" description="Helical" evidence="5">
    <location>
        <begin position="1300"/>
        <end position="1323"/>
    </location>
</feature>
<name>A0AAU9VSN9_9CNID</name>
<evidence type="ECO:0000313" key="8">
    <source>
        <dbReference type="EMBL" id="CAH3037315.1"/>
    </source>
</evidence>
<keyword evidence="5" id="KW-0472">Membrane</keyword>
<dbReference type="PROSITE" id="PS50853">
    <property type="entry name" value="FN3"/>
    <property type="match status" value="5"/>
</dbReference>
<feature type="domain" description="Fibronectin type-III" evidence="7">
    <location>
        <begin position="970"/>
        <end position="1066"/>
    </location>
</feature>
<dbReference type="Gene3D" id="2.60.40.10">
    <property type="entry name" value="Immunoglobulins"/>
    <property type="match status" value="13"/>
</dbReference>
<feature type="domain" description="Ig-like" evidence="6">
    <location>
        <begin position="506"/>
        <end position="594"/>
    </location>
</feature>
<feature type="domain" description="Fibronectin type-III" evidence="7">
    <location>
        <begin position="1070"/>
        <end position="1164"/>
    </location>
</feature>
<dbReference type="Proteomes" id="UP001159428">
    <property type="component" value="Unassembled WGS sequence"/>
</dbReference>
<feature type="domain" description="Fibronectin type-III" evidence="7">
    <location>
        <begin position="773"/>
        <end position="864"/>
    </location>
</feature>
<accession>A0AAU9VSN9</accession>
<feature type="compositionally biased region" description="Polar residues" evidence="4">
    <location>
        <begin position="1693"/>
        <end position="1703"/>
    </location>
</feature>
<evidence type="ECO:0000259" key="7">
    <source>
        <dbReference type="PROSITE" id="PS50853"/>
    </source>
</evidence>
<dbReference type="CDD" id="cd00063">
    <property type="entry name" value="FN3"/>
    <property type="match status" value="5"/>
</dbReference>
<keyword evidence="2" id="KW-1015">Disulfide bond</keyword>
<feature type="domain" description="Fibronectin type-III" evidence="7">
    <location>
        <begin position="1168"/>
        <end position="1262"/>
    </location>
</feature>
<feature type="compositionally biased region" description="Basic residues" evidence="4">
    <location>
        <begin position="1554"/>
        <end position="1564"/>
    </location>
</feature>
<evidence type="ECO:0000313" key="9">
    <source>
        <dbReference type="Proteomes" id="UP001159428"/>
    </source>
</evidence>
<keyword evidence="1" id="KW-0677">Repeat</keyword>
<dbReference type="FunFam" id="2.60.40.10:FF:000032">
    <property type="entry name" value="palladin isoform X1"/>
    <property type="match status" value="2"/>
</dbReference>
<evidence type="ECO:0000256" key="2">
    <source>
        <dbReference type="ARBA" id="ARBA00023157"/>
    </source>
</evidence>
<dbReference type="Pfam" id="PF00041">
    <property type="entry name" value="fn3"/>
    <property type="match status" value="5"/>
</dbReference>
<dbReference type="PANTHER" id="PTHR44170">
    <property type="entry name" value="PROTEIN SIDEKICK"/>
    <property type="match status" value="1"/>
</dbReference>
<feature type="compositionally biased region" description="Polar residues" evidence="4">
    <location>
        <begin position="1470"/>
        <end position="1481"/>
    </location>
</feature>
<feature type="region of interest" description="Disordered" evidence="4">
    <location>
        <begin position="1821"/>
        <end position="1844"/>
    </location>
</feature>
<feature type="domain" description="Ig-like" evidence="6">
    <location>
        <begin position="312"/>
        <end position="409"/>
    </location>
</feature>
<dbReference type="InterPro" id="IPR003598">
    <property type="entry name" value="Ig_sub2"/>
</dbReference>
<keyword evidence="5" id="KW-0812">Transmembrane</keyword>
<dbReference type="InterPro" id="IPR036116">
    <property type="entry name" value="FN3_sf"/>
</dbReference>